<feature type="coiled-coil region" evidence="9">
    <location>
        <begin position="384"/>
        <end position="411"/>
    </location>
</feature>
<dbReference type="AlphaFoldDB" id="I9DIN8"/>
<keyword evidence="4" id="KW-0808">Transferase</keyword>
<dbReference type="Pfam" id="PF06580">
    <property type="entry name" value="His_kinase"/>
    <property type="match status" value="1"/>
</dbReference>
<dbReference type="SUPFAM" id="SSF158472">
    <property type="entry name" value="HAMP domain-like"/>
    <property type="match status" value="1"/>
</dbReference>
<dbReference type="InterPro" id="IPR003660">
    <property type="entry name" value="HAMP_dom"/>
</dbReference>
<evidence type="ECO:0000256" key="3">
    <source>
        <dbReference type="ARBA" id="ARBA00022553"/>
    </source>
</evidence>
<keyword evidence="7 10" id="KW-1133">Transmembrane helix</keyword>
<dbReference type="HOGENOM" id="CLU_020473_6_1_9"/>
<dbReference type="Gene3D" id="3.30.565.10">
    <property type="entry name" value="Histidine kinase-like ATPase, C-terminal domain"/>
    <property type="match status" value="1"/>
</dbReference>
<dbReference type="EMBL" id="CP010978">
    <property type="protein sequence ID" value="AJQ27987.1"/>
    <property type="molecule type" value="Genomic_DNA"/>
</dbReference>
<evidence type="ECO:0000256" key="10">
    <source>
        <dbReference type="SAM" id="Phobius"/>
    </source>
</evidence>
<evidence type="ECO:0000256" key="7">
    <source>
        <dbReference type="ARBA" id="ARBA00022989"/>
    </source>
</evidence>
<dbReference type="GO" id="GO:0000155">
    <property type="term" value="F:phosphorelay sensor kinase activity"/>
    <property type="evidence" value="ECO:0007669"/>
    <property type="project" value="InterPro"/>
</dbReference>
<dbReference type="PANTHER" id="PTHR34220:SF7">
    <property type="entry name" value="SENSOR HISTIDINE KINASE YPDA"/>
    <property type="match status" value="1"/>
</dbReference>
<evidence type="ECO:0000256" key="4">
    <source>
        <dbReference type="ARBA" id="ARBA00022679"/>
    </source>
</evidence>
<dbReference type="OrthoDB" id="9809348at2"/>
<evidence type="ECO:0000256" key="5">
    <source>
        <dbReference type="ARBA" id="ARBA00022692"/>
    </source>
</evidence>
<evidence type="ECO:0000256" key="1">
    <source>
        <dbReference type="ARBA" id="ARBA00004651"/>
    </source>
</evidence>
<dbReference type="GO" id="GO:0005886">
    <property type="term" value="C:plasma membrane"/>
    <property type="evidence" value="ECO:0007669"/>
    <property type="project" value="UniProtKB-SubCell"/>
</dbReference>
<dbReference type="SUPFAM" id="SSF55874">
    <property type="entry name" value="ATPase domain of HSP90 chaperone/DNA topoisomerase II/histidine kinase"/>
    <property type="match status" value="1"/>
</dbReference>
<dbReference type="Gene3D" id="6.10.340.10">
    <property type="match status" value="1"/>
</dbReference>
<dbReference type="Proteomes" id="UP000005361">
    <property type="component" value="Chromosome"/>
</dbReference>
<accession>I9DIN8</accession>
<dbReference type="KEGG" id="pft:JBW_02643"/>
<dbReference type="InterPro" id="IPR036890">
    <property type="entry name" value="HATPase_C_sf"/>
</dbReference>
<keyword evidence="8 10" id="KW-0472">Membrane</keyword>
<dbReference type="InterPro" id="IPR003594">
    <property type="entry name" value="HATPase_dom"/>
</dbReference>
<keyword evidence="2" id="KW-1003">Cell membrane</keyword>
<dbReference type="InterPro" id="IPR033479">
    <property type="entry name" value="dCache_1"/>
</dbReference>
<evidence type="ECO:0000256" key="9">
    <source>
        <dbReference type="SAM" id="Coils"/>
    </source>
</evidence>
<dbReference type="CDD" id="cd18774">
    <property type="entry name" value="PDC2_HK_sensor"/>
    <property type="match status" value="1"/>
</dbReference>
<reference evidence="13" key="2">
    <citation type="submission" date="2015-02" db="EMBL/GenBank/DDBJ databases">
        <title>Complete Genome Sequence of Pelosinus fermentans JBW45.</title>
        <authorList>
            <person name="De Leon K.B."/>
            <person name="Utturkar S.M."/>
            <person name="Camilleri L.B."/>
            <person name="Arkin A.P."/>
            <person name="Fields M.W."/>
            <person name="Brown S.D."/>
            <person name="Wall J.D."/>
        </authorList>
    </citation>
    <scope>NUCLEOTIDE SEQUENCE [LARGE SCALE GENOMIC DNA]</scope>
    <source>
        <strain evidence="13">JBW45</strain>
    </source>
</reference>
<name>I9DIN8_9FIRM</name>
<evidence type="ECO:0000256" key="8">
    <source>
        <dbReference type="ARBA" id="ARBA00023136"/>
    </source>
</evidence>
<sequence>MTKLFRNFKIRIRLVLLFTILSLIPLLVTVVLVYKDSSNAIKAKISTYSVQVMRQVSENIKRELDKLQYDSVEIEFSDIVQKTLLHYDEMSEWEIVNSTYMMRENNAKKFSFLHDVSDVVIYTSNRKSINAYGDAGIPFKLKKEYLENYLDQLYNKGGGVIWTSVNTDSEYHLVKFATSAELLSKSNGVLLGRAVKSLQEGSTIGYLIIRTNERHLSNIYKNVDIGQGADIFVLDRTGVVVSSRSSSVPVASHYADGNLIRYITENFEVGNYVFPYGIGGKQYLISFAPVDGVDWFVVGIIPFSYINSDSEKIIVGATMIGIGCFLAAIVLAYIFSASILAPLKKLQRAMERARQGNLSVTITDQYHDEIGDVTRNFNYMLSEIKNLLQNVKQKEKQKRLAELRALQAQINPHFLSNTLNTVRFLAKAQKAENIENITTSLIQLFHMTMGKGEDLITIGEEIEYIMNYVNIQEYRYLNKFKINYDIEPKILDCKIPRLLLQPVVENALIHGVGPMDGQGIIVIKGFNYDGFIKMIVTDNGVGIAPEKMEALLNGGDQNSSMRLNGLGIANVDERIKLYFGVQYGLSIESVPGLYTTVEITLPAIKQGSEKNAEGINCR</sequence>
<evidence type="ECO:0000259" key="11">
    <source>
        <dbReference type="PROSITE" id="PS50885"/>
    </source>
</evidence>
<dbReference type="CDD" id="cd06225">
    <property type="entry name" value="HAMP"/>
    <property type="match status" value="1"/>
</dbReference>
<dbReference type="Pfam" id="PF02518">
    <property type="entry name" value="HATPase_c"/>
    <property type="match status" value="1"/>
</dbReference>
<organism evidence="12 13">
    <name type="scientific">Pelosinus fermentans JBW45</name>
    <dbReference type="NCBI Taxonomy" id="1192197"/>
    <lineage>
        <taxon>Bacteria</taxon>
        <taxon>Bacillati</taxon>
        <taxon>Bacillota</taxon>
        <taxon>Negativicutes</taxon>
        <taxon>Selenomonadales</taxon>
        <taxon>Sporomusaceae</taxon>
        <taxon>Pelosinus</taxon>
    </lineage>
</organism>
<dbReference type="STRING" id="1192197.JBW_02643"/>
<evidence type="ECO:0000256" key="6">
    <source>
        <dbReference type="ARBA" id="ARBA00022777"/>
    </source>
</evidence>
<dbReference type="InterPro" id="IPR010559">
    <property type="entry name" value="Sig_transdc_His_kin_internal"/>
</dbReference>
<protein>
    <submittedName>
        <fullName evidence="12">Integral membrane sensor signal transduction histidine kinase</fullName>
    </submittedName>
</protein>
<evidence type="ECO:0000256" key="2">
    <source>
        <dbReference type="ARBA" id="ARBA00022475"/>
    </source>
</evidence>
<feature type="transmembrane region" description="Helical" evidence="10">
    <location>
        <begin position="313"/>
        <end position="343"/>
    </location>
</feature>
<keyword evidence="3" id="KW-0597">Phosphoprotein</keyword>
<dbReference type="Pfam" id="PF00672">
    <property type="entry name" value="HAMP"/>
    <property type="match status" value="1"/>
</dbReference>
<gene>
    <name evidence="12" type="ORF">JBW_02643</name>
</gene>
<feature type="transmembrane region" description="Helical" evidence="10">
    <location>
        <begin position="12"/>
        <end position="34"/>
    </location>
</feature>
<evidence type="ECO:0000313" key="13">
    <source>
        <dbReference type="Proteomes" id="UP000005361"/>
    </source>
</evidence>
<dbReference type="InterPro" id="IPR050640">
    <property type="entry name" value="Bact_2-comp_sensor_kinase"/>
</dbReference>
<keyword evidence="9" id="KW-0175">Coiled coil</keyword>
<reference evidence="12 13" key="1">
    <citation type="journal article" date="2015" name="Genome Announc.">
        <title>Complete Genome Sequence of Pelosinus fermentans JBW45, a Member of a Remarkably Competitive Group of Negativicutes in the Firmicutes Phylum.</title>
        <authorList>
            <person name="De Leon K.B."/>
            <person name="Utturkar S.M."/>
            <person name="Camilleri L.B."/>
            <person name="Elias D.A."/>
            <person name="Arkin A.P."/>
            <person name="Fields M.W."/>
            <person name="Brown S.D."/>
            <person name="Wall J.D."/>
        </authorList>
    </citation>
    <scope>NUCLEOTIDE SEQUENCE [LARGE SCALE GENOMIC DNA]</scope>
    <source>
        <strain evidence="12 13">JBW45</strain>
    </source>
</reference>
<evidence type="ECO:0000313" key="12">
    <source>
        <dbReference type="EMBL" id="AJQ27987.1"/>
    </source>
</evidence>
<dbReference type="PROSITE" id="PS50885">
    <property type="entry name" value="HAMP"/>
    <property type="match status" value="1"/>
</dbReference>
<keyword evidence="5 10" id="KW-0812">Transmembrane</keyword>
<proteinExistence type="predicted"/>
<feature type="domain" description="HAMP" evidence="11">
    <location>
        <begin position="337"/>
        <end position="389"/>
    </location>
</feature>
<dbReference type="PANTHER" id="PTHR34220">
    <property type="entry name" value="SENSOR HISTIDINE KINASE YPDA"/>
    <property type="match status" value="1"/>
</dbReference>
<dbReference type="SMART" id="SM00304">
    <property type="entry name" value="HAMP"/>
    <property type="match status" value="1"/>
</dbReference>
<dbReference type="RefSeq" id="WP_007955251.1">
    <property type="nucleotide sequence ID" value="NZ_CP010978.1"/>
</dbReference>
<dbReference type="SMART" id="SM00387">
    <property type="entry name" value="HATPase_c"/>
    <property type="match status" value="1"/>
</dbReference>
<dbReference type="Pfam" id="PF02743">
    <property type="entry name" value="dCache_1"/>
    <property type="match status" value="1"/>
</dbReference>
<keyword evidence="6 12" id="KW-0418">Kinase</keyword>
<dbReference type="Gene3D" id="3.30.450.20">
    <property type="entry name" value="PAS domain"/>
    <property type="match status" value="1"/>
</dbReference>
<comment type="subcellular location">
    <subcellularLocation>
        <location evidence="1">Cell membrane</location>
        <topology evidence="1">Multi-pass membrane protein</topology>
    </subcellularLocation>
</comment>